<keyword evidence="2" id="KW-1185">Reference proteome</keyword>
<comment type="caution">
    <text evidence="1">The sequence shown here is derived from an EMBL/GenBank/DDBJ whole genome shotgun (WGS) entry which is preliminary data.</text>
</comment>
<gene>
    <name evidence="1" type="ORF">KQ910_01305</name>
</gene>
<reference evidence="1 2" key="1">
    <citation type="submission" date="2021-06" db="EMBL/GenBank/DDBJ databases">
        <authorList>
            <person name="Lee D.H."/>
        </authorList>
    </citation>
    <scope>NUCLEOTIDE SEQUENCE [LARGE SCALE GENOMIC DNA]</scope>
    <source>
        <strain evidence="1 2">MMS21-HV4-11</strain>
    </source>
</reference>
<evidence type="ECO:0000313" key="2">
    <source>
        <dbReference type="Proteomes" id="UP000727907"/>
    </source>
</evidence>
<sequence>MGNWTLETIAWDRFDASKVDPEILRNIKAAALVERNGGDYGIYLGRVFAGDVLFMDAVDNWVVEEVQHGLALGRWAQLADPTWDFDAAFERFRTGYKLPLHVNESVRGSQAGEMIARCIVETGTSSYYSALKDATEEPVLKQVCQKIAADEFRHYKLFYEHLNRCLQRDRLNRWARLRIGWGRLAESEDDELAYAYFAANEPVDAVYDRKRNMQAYARRAYPLYRQTHVQRAIAMVLKTIGLEPQGRLNNLMTRAGLWFLRRNAARLAAQNA</sequence>
<dbReference type="CDD" id="cd00657">
    <property type="entry name" value="Ferritin_like"/>
    <property type="match status" value="1"/>
</dbReference>
<name>A0ABS6IEH6_9HYPH</name>
<protein>
    <submittedName>
        <fullName evidence="1">Ferritin-like domain-containing protein</fullName>
    </submittedName>
</protein>
<dbReference type="Proteomes" id="UP000727907">
    <property type="component" value="Unassembled WGS sequence"/>
</dbReference>
<evidence type="ECO:0000313" key="1">
    <source>
        <dbReference type="EMBL" id="MBU8872375.1"/>
    </source>
</evidence>
<accession>A0ABS6IEH6</accession>
<organism evidence="1 2">
    <name type="scientific">Reyranella humidisoli</name>
    <dbReference type="NCBI Taxonomy" id="2849149"/>
    <lineage>
        <taxon>Bacteria</taxon>
        <taxon>Pseudomonadati</taxon>
        <taxon>Pseudomonadota</taxon>
        <taxon>Alphaproteobacteria</taxon>
        <taxon>Hyphomicrobiales</taxon>
        <taxon>Reyranellaceae</taxon>
        <taxon>Reyranella</taxon>
    </lineage>
</organism>
<dbReference type="RefSeq" id="WP_216956303.1">
    <property type="nucleotide sequence ID" value="NZ_JAHOPB010000001.1"/>
</dbReference>
<dbReference type="EMBL" id="JAHOPB010000001">
    <property type="protein sequence ID" value="MBU8872375.1"/>
    <property type="molecule type" value="Genomic_DNA"/>
</dbReference>
<proteinExistence type="predicted"/>